<dbReference type="AlphaFoldDB" id="A0A7W7ZJX7"/>
<name>A0A7W7ZJX7_9BACT</name>
<dbReference type="Proteomes" id="UP000540989">
    <property type="component" value="Unassembled WGS sequence"/>
</dbReference>
<organism evidence="1 2">
    <name type="scientific">Granulicella aggregans</name>
    <dbReference type="NCBI Taxonomy" id="474949"/>
    <lineage>
        <taxon>Bacteria</taxon>
        <taxon>Pseudomonadati</taxon>
        <taxon>Acidobacteriota</taxon>
        <taxon>Terriglobia</taxon>
        <taxon>Terriglobales</taxon>
        <taxon>Acidobacteriaceae</taxon>
        <taxon>Granulicella</taxon>
    </lineage>
</organism>
<accession>A0A7W7ZJX7</accession>
<dbReference type="InterPro" id="IPR029068">
    <property type="entry name" value="Glyas_Bleomycin-R_OHBP_Dase"/>
</dbReference>
<reference evidence="1 2" key="1">
    <citation type="submission" date="2020-08" db="EMBL/GenBank/DDBJ databases">
        <title>Genomic Encyclopedia of Type Strains, Phase IV (KMG-V): Genome sequencing to study the core and pangenomes of soil and plant-associated prokaryotes.</title>
        <authorList>
            <person name="Whitman W."/>
        </authorList>
    </citation>
    <scope>NUCLEOTIDE SEQUENCE [LARGE SCALE GENOMIC DNA]</scope>
    <source>
        <strain evidence="1 2">M8UP14</strain>
    </source>
</reference>
<keyword evidence="2" id="KW-1185">Reference proteome</keyword>
<gene>
    <name evidence="1" type="ORF">HDF16_006048</name>
</gene>
<evidence type="ECO:0000313" key="1">
    <source>
        <dbReference type="EMBL" id="MBB5061312.1"/>
    </source>
</evidence>
<comment type="caution">
    <text evidence="1">The sequence shown here is derived from an EMBL/GenBank/DDBJ whole genome shotgun (WGS) entry which is preliminary data.</text>
</comment>
<evidence type="ECO:0000313" key="2">
    <source>
        <dbReference type="Proteomes" id="UP000540989"/>
    </source>
</evidence>
<protein>
    <submittedName>
        <fullName evidence="1">Uncharacterized protein</fullName>
    </submittedName>
</protein>
<sequence>MSEDKIAYLELPSTDVPALKSFYGQLFSWAFQDYGDDYAAIEGAGLDGGFNGDPVTKPKSPLVISKRQILRRWSSGCRKLVARSQCRSSPIRVVSVSISWTQAETNWP</sequence>
<dbReference type="EMBL" id="JACHIP010000036">
    <property type="protein sequence ID" value="MBB5061312.1"/>
    <property type="molecule type" value="Genomic_DNA"/>
</dbReference>
<dbReference type="SUPFAM" id="SSF54593">
    <property type="entry name" value="Glyoxalase/Bleomycin resistance protein/Dihydroxybiphenyl dioxygenase"/>
    <property type="match status" value="1"/>
</dbReference>
<proteinExistence type="predicted"/>